<proteinExistence type="predicted"/>
<keyword evidence="2" id="KW-1185">Reference proteome</keyword>
<reference evidence="1" key="1">
    <citation type="submission" date="2021-01" db="EMBL/GenBank/DDBJ databases">
        <authorList>
            <consortium name="Genoscope - CEA"/>
            <person name="William W."/>
        </authorList>
    </citation>
    <scope>NUCLEOTIDE SEQUENCE</scope>
</reference>
<organism evidence="1 2">
    <name type="scientific">Paramecium octaurelia</name>
    <dbReference type="NCBI Taxonomy" id="43137"/>
    <lineage>
        <taxon>Eukaryota</taxon>
        <taxon>Sar</taxon>
        <taxon>Alveolata</taxon>
        <taxon>Ciliophora</taxon>
        <taxon>Intramacronucleata</taxon>
        <taxon>Oligohymenophorea</taxon>
        <taxon>Peniculida</taxon>
        <taxon>Parameciidae</taxon>
        <taxon>Paramecium</taxon>
    </lineage>
</organism>
<name>A0A8S1YIJ9_PAROT</name>
<dbReference type="Proteomes" id="UP000683925">
    <property type="component" value="Unassembled WGS sequence"/>
</dbReference>
<gene>
    <name evidence="1" type="ORF">POCTA_138.1.T1520156</name>
</gene>
<evidence type="ECO:0000313" key="2">
    <source>
        <dbReference type="Proteomes" id="UP000683925"/>
    </source>
</evidence>
<accession>A0A8S1YIJ9</accession>
<dbReference type="EMBL" id="CAJJDP010000154">
    <property type="protein sequence ID" value="CAD8211024.1"/>
    <property type="molecule type" value="Genomic_DNA"/>
</dbReference>
<evidence type="ECO:0000313" key="1">
    <source>
        <dbReference type="EMBL" id="CAD8211024.1"/>
    </source>
</evidence>
<protein>
    <submittedName>
        <fullName evidence="1">Uncharacterized protein</fullName>
    </submittedName>
</protein>
<dbReference type="AlphaFoldDB" id="A0A8S1YIJ9"/>
<comment type="caution">
    <text evidence="1">The sequence shown here is derived from an EMBL/GenBank/DDBJ whole genome shotgun (WGS) entry which is preliminary data.</text>
</comment>
<sequence length="55" mass="6395">MMIYNNNLDCQARYLVGDQVISVQKDCRQQIPLPAFISTHFDCSCQKQQMIVNNM</sequence>